<keyword evidence="14" id="KW-1185">Reference proteome</keyword>
<evidence type="ECO:0000256" key="2">
    <source>
        <dbReference type="ARBA" id="ARBA00007441"/>
    </source>
</evidence>
<comment type="catalytic activity">
    <reaction evidence="7 8">
        <text>L-aspartate + 2-oxoglutarate = oxaloacetate + L-glutamate</text>
        <dbReference type="Rhea" id="RHEA:21824"/>
        <dbReference type="ChEBI" id="CHEBI:16452"/>
        <dbReference type="ChEBI" id="CHEBI:16810"/>
        <dbReference type="ChEBI" id="CHEBI:29985"/>
        <dbReference type="ChEBI" id="CHEBI:29991"/>
        <dbReference type="EC" id="2.6.1.1"/>
    </reaction>
</comment>
<comment type="miscellaneous">
    <text evidence="8">In eukaryotes there are cytoplasmic, mitochondrial and chloroplastic isozymes.</text>
</comment>
<dbReference type="FunFam" id="3.90.1150.10:FF:000001">
    <property type="entry name" value="Aspartate aminotransferase"/>
    <property type="match status" value="1"/>
</dbReference>
<dbReference type="EC" id="2.6.1.1" evidence="8"/>
<keyword evidence="9" id="KW-0472">Membrane</keyword>
<dbReference type="GO" id="GO:0016757">
    <property type="term" value="F:glycosyltransferase activity"/>
    <property type="evidence" value="ECO:0007669"/>
    <property type="project" value="UniProtKB-UniRule"/>
</dbReference>
<accession>A0A7J6MU29</accession>
<dbReference type="SUPFAM" id="SSF53383">
    <property type="entry name" value="PLP-dependent transferases"/>
    <property type="match status" value="1"/>
</dbReference>
<keyword evidence="9" id="KW-0328">Glycosyltransferase</keyword>
<keyword evidence="9" id="KW-0333">Golgi apparatus</keyword>
<evidence type="ECO:0000313" key="13">
    <source>
        <dbReference type="EMBL" id="KAF4675105.1"/>
    </source>
</evidence>
<dbReference type="InterPro" id="IPR004839">
    <property type="entry name" value="Aminotransferase_I/II_large"/>
</dbReference>
<dbReference type="Pfam" id="PF00852">
    <property type="entry name" value="Glyco_transf_10"/>
    <property type="match status" value="1"/>
</dbReference>
<dbReference type="UniPathway" id="UPA00378"/>
<comment type="similarity">
    <text evidence="9">Belongs to the glycosyltransferase 10 family.</text>
</comment>
<dbReference type="Gene3D" id="3.40.640.10">
    <property type="entry name" value="Type I PLP-dependent aspartate aminotransferase-like (Major domain)"/>
    <property type="match status" value="1"/>
</dbReference>
<evidence type="ECO:0000256" key="6">
    <source>
        <dbReference type="ARBA" id="ARBA00022898"/>
    </source>
</evidence>
<sequence length="965" mass="108806">MSGTSVIGSLQHLERTLDELCPKLRPCISSVSCDIQLSKAYSTSIEEVHKISGRVKNDVDDDTVHKCDVCDGPVNATFQSLGSHMDVQPKRLLIDWVTDYTKRKTYPSGKCRIVCGKCALLSDLGLLSYLSTIGGDEATLCEVASHHTVVNGSKGDLSDVLATAMALYVLRREIEQQIKAVKANDMDIIKFIPNQDAIINIDDFPGPREVAEYMHRVANDKELWMKHTAWRNKPGNIKEAFIRFHRFKYMQSQCRICIFSLTGKDPLQVGSEVWDVPLKPERPLSFAEKERVLKWSARADRLRDKWQSLDEDLTPSTLAPAVEEGNPPLTSDDQRPYPAPIHLSCQWSKVSDNNTTDDDISFNRIDPYPYARLSMAKARCEELGQQCTSVRRYREGNHFFWITTTTSSVGSSEASGGWQQGREGDRIKHRMHEERMGMRPWVRDFKWRVFGWHYEYYMGNKARQSLLKDQKLAPAMQVLCDLKANGVSTKGLNASKGADNRPEHGPLEFNKTKYFTWRPCIPNIKVLARDYLAERFVALFFACAMCEAMWLKALFKLKFRDVQLCTMASIFESCDLAPPDPILGTATAYKADPSPNKVNLGIGAYRDEEGNPKVLDVVRKVDQQLAADMKVDKEYAPIDGFPALKPLSQRLLFGESSDRICSSQALSGTGSLRLIGEFAAKFLNKPAIYISDPTWGNHIKIFEKSGLEVRKYPYWDNQNRAINFEGTLQALSEAPAGSLVLLHACAHNPTGMDFNHEQWQQLQKLLAEKNLIPVLDNAYQGYASGDLEADAYALHLFYKSGMEFFVSQSFAKNFGLYGERAGMCHFVTKSADLAARALSQLKLIIRPMYSSPPIHGGLIVKTILEDPKLEQEWKDELKVISGRIAKYRILLSDGLTAKGTPGNWDHIKKQIGMFSFTGLTVPQCERMINKHHIYMLKNGRISMAGLNHGNIQYVIDAMDECVRNC</sequence>
<dbReference type="AlphaFoldDB" id="A0A7J6MU29"/>
<dbReference type="OrthoDB" id="6752799at2759"/>
<dbReference type="InterPro" id="IPR055270">
    <property type="entry name" value="Glyco_tran_10_C"/>
</dbReference>
<organism evidence="13 14">
    <name type="scientific">Perkinsus chesapeaki</name>
    <name type="common">Clam parasite</name>
    <name type="synonym">Perkinsus andrewsi</name>
    <dbReference type="NCBI Taxonomy" id="330153"/>
    <lineage>
        <taxon>Eukaryota</taxon>
        <taxon>Sar</taxon>
        <taxon>Alveolata</taxon>
        <taxon>Perkinsozoa</taxon>
        <taxon>Perkinsea</taxon>
        <taxon>Perkinsida</taxon>
        <taxon>Perkinsidae</taxon>
        <taxon>Perkinsus</taxon>
    </lineage>
</organism>
<evidence type="ECO:0000256" key="5">
    <source>
        <dbReference type="ARBA" id="ARBA00022679"/>
    </source>
</evidence>
<evidence type="ECO:0000256" key="7">
    <source>
        <dbReference type="ARBA" id="ARBA00049185"/>
    </source>
</evidence>
<dbReference type="GO" id="GO:0032580">
    <property type="term" value="C:Golgi cisterna membrane"/>
    <property type="evidence" value="ECO:0007669"/>
    <property type="project" value="UniProtKB-SubCell"/>
</dbReference>
<dbReference type="InterPro" id="IPR038577">
    <property type="entry name" value="GT10-like_C_sf"/>
</dbReference>
<dbReference type="InterPro" id="IPR000796">
    <property type="entry name" value="Asp_trans"/>
</dbReference>
<name>A0A7J6MU29_PERCH</name>
<feature type="domain" description="Fucosyltransferase C-terminal" evidence="12">
    <location>
        <begin position="188"/>
        <end position="257"/>
    </location>
</feature>
<dbReference type="Pfam" id="PF00155">
    <property type="entry name" value="Aminotran_1_2"/>
    <property type="match status" value="1"/>
</dbReference>
<comment type="caution">
    <text evidence="13">The sequence shown here is derived from an EMBL/GenBank/DDBJ whole genome shotgun (WGS) entry which is preliminary data.</text>
</comment>
<dbReference type="GO" id="GO:0030170">
    <property type="term" value="F:pyridoxal phosphate binding"/>
    <property type="evidence" value="ECO:0007669"/>
    <property type="project" value="InterPro"/>
</dbReference>
<feature type="domain" description="Aminotransferase class I/classII large" evidence="11">
    <location>
        <begin position="596"/>
        <end position="957"/>
    </location>
</feature>
<evidence type="ECO:0000256" key="10">
    <source>
        <dbReference type="SAM" id="MobiDB-lite"/>
    </source>
</evidence>
<evidence type="ECO:0000256" key="3">
    <source>
        <dbReference type="ARBA" id="ARBA00011738"/>
    </source>
</evidence>
<dbReference type="GO" id="GO:0004069">
    <property type="term" value="F:L-aspartate:2-oxoglutarate aminotransferase activity"/>
    <property type="evidence" value="ECO:0007669"/>
    <property type="project" value="UniProtKB-EC"/>
</dbReference>
<evidence type="ECO:0000256" key="4">
    <source>
        <dbReference type="ARBA" id="ARBA00022576"/>
    </source>
</evidence>
<dbReference type="EMBL" id="JAAPAO010000052">
    <property type="protein sequence ID" value="KAF4675105.1"/>
    <property type="molecule type" value="Genomic_DNA"/>
</dbReference>
<keyword evidence="6" id="KW-0663">Pyridoxal phosphate</keyword>
<evidence type="ECO:0000313" key="14">
    <source>
        <dbReference type="Proteomes" id="UP000591131"/>
    </source>
</evidence>
<gene>
    <name evidence="13" type="ORF">FOL47_008280</name>
</gene>
<evidence type="ECO:0000256" key="8">
    <source>
        <dbReference type="RuleBase" id="RU000480"/>
    </source>
</evidence>
<dbReference type="FunFam" id="3.40.640.10:FF:000066">
    <property type="entry name" value="Aspartate aminotransferase"/>
    <property type="match status" value="1"/>
</dbReference>
<dbReference type="InterPro" id="IPR015424">
    <property type="entry name" value="PyrdxlP-dep_Trfase"/>
</dbReference>
<evidence type="ECO:0000259" key="12">
    <source>
        <dbReference type="Pfam" id="PF00852"/>
    </source>
</evidence>
<dbReference type="PRINTS" id="PR00799">
    <property type="entry name" value="TRANSAMINASE"/>
</dbReference>
<evidence type="ECO:0000256" key="1">
    <source>
        <dbReference type="ARBA" id="ARBA00001933"/>
    </source>
</evidence>
<dbReference type="EC" id="2.4.1.-" evidence="9"/>
<comment type="subcellular location">
    <subcellularLocation>
        <location evidence="9">Golgi apparatus</location>
        <location evidence="9">Golgi stack membrane</location>
        <topology evidence="9">Single-pass type II membrane protein</topology>
    </subcellularLocation>
</comment>
<comment type="subunit">
    <text evidence="3 8">Homodimer.</text>
</comment>
<evidence type="ECO:0000259" key="11">
    <source>
        <dbReference type="Pfam" id="PF00155"/>
    </source>
</evidence>
<proteinExistence type="inferred from homology"/>
<keyword evidence="5 8" id="KW-0808">Transferase</keyword>
<dbReference type="SUPFAM" id="SSF53756">
    <property type="entry name" value="UDP-Glycosyltransferase/glycogen phosphorylase"/>
    <property type="match status" value="1"/>
</dbReference>
<dbReference type="CDD" id="cd00609">
    <property type="entry name" value="AAT_like"/>
    <property type="match status" value="1"/>
</dbReference>
<dbReference type="InterPro" id="IPR015421">
    <property type="entry name" value="PyrdxlP-dep_Trfase_major"/>
</dbReference>
<comment type="similarity">
    <text evidence="2">Belongs to the class-I pyridoxal-phosphate-dependent aminotransferase family.</text>
</comment>
<dbReference type="Gene3D" id="3.90.1150.10">
    <property type="entry name" value="Aspartate Aminotransferase, domain 1"/>
    <property type="match status" value="1"/>
</dbReference>
<dbReference type="GO" id="GO:0006520">
    <property type="term" value="P:amino acid metabolic process"/>
    <property type="evidence" value="ECO:0007669"/>
    <property type="project" value="InterPro"/>
</dbReference>
<dbReference type="InterPro" id="IPR004838">
    <property type="entry name" value="NHTrfase_class1_PyrdxlP-BS"/>
</dbReference>
<evidence type="ECO:0000256" key="9">
    <source>
        <dbReference type="RuleBase" id="RU003832"/>
    </source>
</evidence>
<reference evidence="13 14" key="1">
    <citation type="submission" date="2020-04" db="EMBL/GenBank/DDBJ databases">
        <title>Perkinsus chesapeaki whole genome sequence.</title>
        <authorList>
            <person name="Bogema D.R."/>
        </authorList>
    </citation>
    <scope>NUCLEOTIDE SEQUENCE [LARGE SCALE GENOMIC DNA]</scope>
    <source>
        <strain evidence="13">ATCC PRA-425</strain>
    </source>
</reference>
<feature type="region of interest" description="Disordered" evidence="10">
    <location>
        <begin position="316"/>
        <end position="335"/>
    </location>
</feature>
<dbReference type="Proteomes" id="UP000591131">
    <property type="component" value="Unassembled WGS sequence"/>
</dbReference>
<keyword evidence="4 8" id="KW-0032">Aminotransferase</keyword>
<dbReference type="PROSITE" id="PS00105">
    <property type="entry name" value="AA_TRANSFER_CLASS_1"/>
    <property type="match status" value="1"/>
</dbReference>
<keyword evidence="9" id="KW-0812">Transmembrane</keyword>
<comment type="cofactor">
    <cofactor evidence="1">
        <name>pyridoxal 5'-phosphate</name>
        <dbReference type="ChEBI" id="CHEBI:597326"/>
    </cofactor>
</comment>
<dbReference type="NCBIfam" id="NF006719">
    <property type="entry name" value="PRK09257.1"/>
    <property type="match status" value="1"/>
</dbReference>
<dbReference type="InterPro" id="IPR015422">
    <property type="entry name" value="PyrdxlP-dep_Trfase_small"/>
</dbReference>
<protein>
    <recommendedName>
        <fullName evidence="8 9">Multifunctional fusion protein</fullName>
    </recommendedName>
    <domain>
        <recommendedName>
            <fullName evidence="8">Aspartate aminotransferase</fullName>
            <ecNumber evidence="8">2.6.1.1</ecNumber>
        </recommendedName>
    </domain>
    <domain>
        <recommendedName>
            <fullName evidence="9">Fucosyltransferase</fullName>
            <ecNumber evidence="9">2.4.1.-</ecNumber>
        </recommendedName>
    </domain>
</protein>
<dbReference type="PANTHER" id="PTHR11879:SF22">
    <property type="entry name" value="ASPARTATE AMINOTRANSFERASE, MITOCHONDRIAL"/>
    <property type="match status" value="1"/>
</dbReference>
<dbReference type="Gene3D" id="3.40.50.11660">
    <property type="entry name" value="Glycosyl transferase family 10, C-terminal domain"/>
    <property type="match status" value="1"/>
</dbReference>
<dbReference type="PANTHER" id="PTHR11879">
    <property type="entry name" value="ASPARTATE AMINOTRANSFERASE"/>
    <property type="match status" value="1"/>
</dbReference>